<dbReference type="EMBL" id="CAJVPT010008806">
    <property type="protein sequence ID" value="CAG8555467.1"/>
    <property type="molecule type" value="Genomic_DNA"/>
</dbReference>
<name>A0ACA9M215_9GLOM</name>
<proteinExistence type="predicted"/>
<comment type="caution">
    <text evidence="1">The sequence shown here is derived from an EMBL/GenBank/DDBJ whole genome shotgun (WGS) entry which is preliminary data.</text>
</comment>
<evidence type="ECO:0000313" key="1">
    <source>
        <dbReference type="EMBL" id="CAG8555467.1"/>
    </source>
</evidence>
<accession>A0ACA9M215</accession>
<keyword evidence="2" id="KW-1185">Reference proteome</keyword>
<dbReference type="Proteomes" id="UP000789525">
    <property type="component" value="Unassembled WGS sequence"/>
</dbReference>
<sequence>VLIQDTLSLSYIKKSDGCVSKVSSNGTKHKISQYVNGSIGARKNGVNGNSNGITTNGVTNGEIKNSIDKDRIYKEINGGTSMCDNDDLNMGRADYDLSAIVIHSGSSAETTRGGNLMTTSSIPLR</sequence>
<evidence type="ECO:0000313" key="2">
    <source>
        <dbReference type="Proteomes" id="UP000789525"/>
    </source>
</evidence>
<protein>
    <submittedName>
        <fullName evidence="1">7026_t:CDS:1</fullName>
    </submittedName>
</protein>
<gene>
    <name evidence="1" type="ORF">ACOLOM_LOCUS5023</name>
</gene>
<organism evidence="1 2">
    <name type="scientific">Acaulospora colombiana</name>
    <dbReference type="NCBI Taxonomy" id="27376"/>
    <lineage>
        <taxon>Eukaryota</taxon>
        <taxon>Fungi</taxon>
        <taxon>Fungi incertae sedis</taxon>
        <taxon>Mucoromycota</taxon>
        <taxon>Glomeromycotina</taxon>
        <taxon>Glomeromycetes</taxon>
        <taxon>Diversisporales</taxon>
        <taxon>Acaulosporaceae</taxon>
        <taxon>Acaulospora</taxon>
    </lineage>
</organism>
<feature type="non-terminal residue" evidence="1">
    <location>
        <position position="1"/>
    </location>
</feature>
<reference evidence="1" key="1">
    <citation type="submission" date="2021-06" db="EMBL/GenBank/DDBJ databases">
        <authorList>
            <person name="Kallberg Y."/>
            <person name="Tangrot J."/>
            <person name="Rosling A."/>
        </authorList>
    </citation>
    <scope>NUCLEOTIDE SEQUENCE</scope>
    <source>
        <strain evidence="1">CL356</strain>
    </source>
</reference>